<protein>
    <submittedName>
        <fullName evidence="2">Uncharacterized protein</fullName>
    </submittedName>
</protein>
<sequence>MENSQQRGNIFSAAKQQSYKSKTPSHVKRYSEGSNLFQIKRSPQNNNYQFKNIIEKLVLENDKNKPAQDQEGFNNTKNKNFNDFSTNTKDMRGINQVQSFRVNEPKWKKYLEKENSQQKAQMKVDYINRLDDDNSAFNYNYKAEISSGIYQIKPRQEEEQLNKRLHIFSEEYSFRRKTSQSLIEEQANQDHFTFNRKVEQSYHQQNQSKNESPNNYYSRLTTTQADGEDLHFESQELKLSDILKSANMKEQQLLFSKRSSNPSSSQKDSNTFLSERKDFDSNNNPINDKQSLKITPFDLEKQLNLEHVNKDPTDQDQYDSEQIEFYGWSLSPKSIGKKFRDFESNFIALDSKEETTPFISIKELIYGLNESDSSNQGDQIGNTSNDMKEFDQTKEQQIGLNITSGSVNENLLDSFHVQNEVQQRVNLCNASPESQKRAQNHFTGFSDKLQRVANQKSLNHRVQTYNQHSLMQFKQKAAIGQQNEVKVYSGQGVLKNQQQTQNSSTTYQRFLYNYQDNNSQLSTNMNSNQLQQQKTPHDSSRDIAQQNRALGLSKSSERFKNYKQPNQFKK</sequence>
<accession>A0A078AMZ8</accession>
<feature type="compositionally biased region" description="Polar residues" evidence="1">
    <location>
        <begin position="281"/>
        <end position="293"/>
    </location>
</feature>
<feature type="compositionally biased region" description="Polar residues" evidence="1">
    <location>
        <begin position="201"/>
        <end position="218"/>
    </location>
</feature>
<keyword evidence="3" id="KW-1185">Reference proteome</keyword>
<feature type="compositionally biased region" description="Low complexity" evidence="1">
    <location>
        <begin position="256"/>
        <end position="270"/>
    </location>
</feature>
<gene>
    <name evidence="2" type="primary">Contig15224.g16217</name>
    <name evidence="2" type="ORF">STYLEM_12349</name>
</gene>
<evidence type="ECO:0000256" key="1">
    <source>
        <dbReference type="SAM" id="MobiDB-lite"/>
    </source>
</evidence>
<dbReference type="EMBL" id="CCKQ01011730">
    <property type="protein sequence ID" value="CDW83306.1"/>
    <property type="molecule type" value="Genomic_DNA"/>
</dbReference>
<dbReference type="AlphaFoldDB" id="A0A078AMZ8"/>
<feature type="region of interest" description="Disordered" evidence="1">
    <location>
        <begin position="1"/>
        <end position="29"/>
    </location>
</feature>
<proteinExistence type="predicted"/>
<evidence type="ECO:0000313" key="2">
    <source>
        <dbReference type="EMBL" id="CDW83306.1"/>
    </source>
</evidence>
<dbReference type="Proteomes" id="UP000039865">
    <property type="component" value="Unassembled WGS sequence"/>
</dbReference>
<feature type="region of interest" description="Disordered" evidence="1">
    <location>
        <begin position="199"/>
        <end position="218"/>
    </location>
</feature>
<feature type="region of interest" description="Disordered" evidence="1">
    <location>
        <begin position="527"/>
        <end position="570"/>
    </location>
</feature>
<dbReference type="InParanoid" id="A0A078AMZ8"/>
<reference evidence="2 3" key="1">
    <citation type="submission" date="2014-06" db="EMBL/GenBank/DDBJ databases">
        <authorList>
            <person name="Swart Estienne"/>
        </authorList>
    </citation>
    <scope>NUCLEOTIDE SEQUENCE [LARGE SCALE GENOMIC DNA]</scope>
    <source>
        <strain evidence="2 3">130c</strain>
    </source>
</reference>
<feature type="compositionally biased region" description="Polar residues" evidence="1">
    <location>
        <begin position="1"/>
        <end position="22"/>
    </location>
</feature>
<organism evidence="2 3">
    <name type="scientific">Stylonychia lemnae</name>
    <name type="common">Ciliate</name>
    <dbReference type="NCBI Taxonomy" id="5949"/>
    <lineage>
        <taxon>Eukaryota</taxon>
        <taxon>Sar</taxon>
        <taxon>Alveolata</taxon>
        <taxon>Ciliophora</taxon>
        <taxon>Intramacronucleata</taxon>
        <taxon>Spirotrichea</taxon>
        <taxon>Stichotrichia</taxon>
        <taxon>Sporadotrichida</taxon>
        <taxon>Oxytrichidae</taxon>
        <taxon>Stylonychinae</taxon>
        <taxon>Stylonychia</taxon>
    </lineage>
</organism>
<feature type="region of interest" description="Disordered" evidence="1">
    <location>
        <begin position="255"/>
        <end position="293"/>
    </location>
</feature>
<evidence type="ECO:0000313" key="3">
    <source>
        <dbReference type="Proteomes" id="UP000039865"/>
    </source>
</evidence>
<name>A0A078AMZ8_STYLE</name>